<accession>A0A2W4CV13</accession>
<dbReference type="AlphaFoldDB" id="A0A2W4CV13"/>
<dbReference type="InterPro" id="IPR031482">
    <property type="entry name" value="CBP_BcsN"/>
</dbReference>
<name>A0A2W4CV13_9HYPH</name>
<organism evidence="1 2">
    <name type="scientific">Rhizobium tubonense</name>
    <dbReference type="NCBI Taxonomy" id="484088"/>
    <lineage>
        <taxon>Bacteria</taxon>
        <taxon>Pseudomonadati</taxon>
        <taxon>Pseudomonadota</taxon>
        <taxon>Alphaproteobacteria</taxon>
        <taxon>Hyphomicrobiales</taxon>
        <taxon>Rhizobiaceae</taxon>
        <taxon>Rhizobium/Agrobacterium group</taxon>
        <taxon>Rhizobium</taxon>
    </lineage>
</organism>
<gene>
    <name evidence="1" type="ORF">CPY51_10020</name>
</gene>
<evidence type="ECO:0000313" key="1">
    <source>
        <dbReference type="EMBL" id="PZM14678.1"/>
    </source>
</evidence>
<evidence type="ECO:0000313" key="2">
    <source>
        <dbReference type="Proteomes" id="UP000248925"/>
    </source>
</evidence>
<dbReference type="Pfam" id="PF17038">
    <property type="entry name" value="CBP_BcsN"/>
    <property type="match status" value="1"/>
</dbReference>
<sequence>MILRTLIRHLGSWRATCKRAYESRNVPFARRFDGAVCLIFAFATVSGCASKDGIRVPGPAATVSNDKAFALPPPGGPSIVNVVQHDFNNAARQDIFLFTSAVTPGQNVLRVTFFGPVGRDYDDRKGLGYASIRNGNVDLDMRRDLPGVPMARSDYYVQNNYGPFGYATGRSRSGDTCLYGWQQIRSSDNDRTTFTNRGTVDVRLRLCDAHASEQALLRVMYGYTIAGTFPAPGWNPYDGPPTTDPSLGRTGNPIYPGVPANHANPPPPAFQVRDRVPPVVVRRQASAPAPIVTPAPAIRPTGPLVPLPTVPEQGAKTSAVTVPGPPCANAPEGGVGCK</sequence>
<dbReference type="Proteomes" id="UP000248925">
    <property type="component" value="Unassembled WGS sequence"/>
</dbReference>
<comment type="caution">
    <text evidence="1">The sequence shown here is derived from an EMBL/GenBank/DDBJ whole genome shotgun (WGS) entry which is preliminary data.</text>
</comment>
<protein>
    <recommendedName>
        <fullName evidence="3">Cellulose biosynthesis protein BcsN</fullName>
    </recommendedName>
</protein>
<reference evidence="1 2" key="1">
    <citation type="journal article" date="2018" name="Sci. Rep.">
        <title>Rhizobium tumorigenes sp. nov., a novel plant tumorigenic bacterium isolated from cane gall tumors on thornless blackberry.</title>
        <authorList>
            <person name="Kuzmanovi N."/>
            <person name="Smalla K."/>
            <person name="Gronow S."/>
            <person name="PuBawska J."/>
        </authorList>
    </citation>
    <scope>NUCLEOTIDE SEQUENCE [LARGE SCALE GENOMIC DNA]</scope>
    <source>
        <strain evidence="1 2">CCBAU 85046</strain>
    </source>
</reference>
<keyword evidence="2" id="KW-1185">Reference proteome</keyword>
<dbReference type="EMBL" id="PCDP01000031">
    <property type="protein sequence ID" value="PZM14678.1"/>
    <property type="molecule type" value="Genomic_DNA"/>
</dbReference>
<evidence type="ECO:0008006" key="3">
    <source>
        <dbReference type="Google" id="ProtNLM"/>
    </source>
</evidence>
<proteinExistence type="predicted"/>